<organism evidence="2 3">
    <name type="scientific">Alkalibacillus filiformis</name>
    <dbReference type="NCBI Taxonomy" id="200990"/>
    <lineage>
        <taxon>Bacteria</taxon>
        <taxon>Bacillati</taxon>
        <taxon>Bacillota</taxon>
        <taxon>Bacilli</taxon>
        <taxon>Bacillales</taxon>
        <taxon>Bacillaceae</taxon>
        <taxon>Alkalibacillus</taxon>
    </lineage>
</organism>
<dbReference type="Pfam" id="PF04018">
    <property type="entry name" value="VCA0040-like"/>
    <property type="match status" value="1"/>
</dbReference>
<evidence type="ECO:0000313" key="3">
    <source>
        <dbReference type="Proteomes" id="UP001236723"/>
    </source>
</evidence>
<accession>A0ABU0DXH0</accession>
<keyword evidence="1" id="KW-0472">Membrane</keyword>
<reference evidence="2 3" key="1">
    <citation type="submission" date="2023-07" db="EMBL/GenBank/DDBJ databases">
        <title>Genomic Encyclopedia of Type Strains, Phase IV (KMG-IV): sequencing the most valuable type-strain genomes for metagenomic binning, comparative biology and taxonomic classification.</title>
        <authorList>
            <person name="Goeker M."/>
        </authorList>
    </citation>
    <scope>NUCLEOTIDE SEQUENCE [LARGE SCALE GENOMIC DNA]</scope>
    <source>
        <strain evidence="2 3">DSM 15448</strain>
    </source>
</reference>
<comment type="caution">
    <text evidence="2">The sequence shown here is derived from an EMBL/GenBank/DDBJ whole genome shotgun (WGS) entry which is preliminary data.</text>
</comment>
<proteinExistence type="predicted"/>
<keyword evidence="3" id="KW-1185">Reference proteome</keyword>
<dbReference type="InterPro" id="IPR007163">
    <property type="entry name" value="VCA0040-like"/>
</dbReference>
<sequence length="41" mass="4655">MTEAVPGVSGSTVAMILAIYEKLIFNLSLLQRNVERKRYRS</sequence>
<dbReference type="Proteomes" id="UP001236723">
    <property type="component" value="Unassembled WGS sequence"/>
</dbReference>
<dbReference type="EMBL" id="JAUSUP010000019">
    <property type="protein sequence ID" value="MDQ0353004.1"/>
    <property type="molecule type" value="Genomic_DNA"/>
</dbReference>
<name>A0ABU0DXH0_9BACI</name>
<keyword evidence="1" id="KW-1133">Transmembrane helix</keyword>
<keyword evidence="1" id="KW-0812">Transmembrane</keyword>
<gene>
    <name evidence="2" type="ORF">J2R98_002865</name>
</gene>
<protein>
    <submittedName>
        <fullName evidence="2">Membrane protein</fullName>
    </submittedName>
</protein>
<evidence type="ECO:0000256" key="1">
    <source>
        <dbReference type="SAM" id="Phobius"/>
    </source>
</evidence>
<dbReference type="RefSeq" id="WP_370872016.1">
    <property type="nucleotide sequence ID" value="NZ_JAUSUP010000019.1"/>
</dbReference>
<evidence type="ECO:0000313" key="2">
    <source>
        <dbReference type="EMBL" id="MDQ0353004.1"/>
    </source>
</evidence>
<feature type="transmembrane region" description="Helical" evidence="1">
    <location>
        <begin position="12"/>
        <end position="30"/>
    </location>
</feature>